<dbReference type="AlphaFoldDB" id="A0A6L9SG50"/>
<accession>A0A6L9SG50</accession>
<evidence type="ECO:0000313" key="1">
    <source>
        <dbReference type="EMBL" id="NEE04099.1"/>
    </source>
</evidence>
<organism evidence="1 2">
    <name type="scientific">Phytoactinopolyspora halotolerans</name>
    <dbReference type="NCBI Taxonomy" id="1981512"/>
    <lineage>
        <taxon>Bacteria</taxon>
        <taxon>Bacillati</taxon>
        <taxon>Actinomycetota</taxon>
        <taxon>Actinomycetes</taxon>
        <taxon>Jiangellales</taxon>
        <taxon>Jiangellaceae</taxon>
        <taxon>Phytoactinopolyspora</taxon>
    </lineage>
</organism>
<dbReference type="EMBL" id="JAAGOA010000029">
    <property type="protein sequence ID" value="NEE04099.1"/>
    <property type="molecule type" value="Genomic_DNA"/>
</dbReference>
<proteinExistence type="predicted"/>
<evidence type="ECO:0000313" key="2">
    <source>
        <dbReference type="Proteomes" id="UP000475214"/>
    </source>
</evidence>
<dbReference type="Proteomes" id="UP000475214">
    <property type="component" value="Unassembled WGS sequence"/>
</dbReference>
<name>A0A6L9SG50_9ACTN</name>
<dbReference type="RefSeq" id="WP_163744343.1">
    <property type="nucleotide sequence ID" value="NZ_JAAGOA010000029.1"/>
</dbReference>
<sequence>MASNPRVRKAGRYVRRLPGYRYARRALLPRIRQSSSARSLVKRVFDVDAAQTAPLDVAPGNVLGGVGTERLPVVVVLMLDVPAERIGPIVDEIARLQLLTAGFRPVLVLDRPQLSAVRRYAYPSELLISRDHWADEYQSWTEYAQQRLGRIITTYRSSATVVVGPEGLDEANRMILSSCAPAA</sequence>
<comment type="caution">
    <text evidence="1">The sequence shown here is derived from an EMBL/GenBank/DDBJ whole genome shotgun (WGS) entry which is preliminary data.</text>
</comment>
<keyword evidence="2" id="KW-1185">Reference proteome</keyword>
<reference evidence="1 2" key="1">
    <citation type="submission" date="2020-02" db="EMBL/GenBank/DDBJ databases">
        <authorList>
            <person name="Li X.-J."/>
            <person name="Han X.-M."/>
        </authorList>
    </citation>
    <scope>NUCLEOTIDE SEQUENCE [LARGE SCALE GENOMIC DNA]</scope>
    <source>
        <strain evidence="1 2">CCTCC AB 2017055</strain>
    </source>
</reference>
<protein>
    <submittedName>
        <fullName evidence="1">Uncharacterized protein</fullName>
    </submittedName>
</protein>
<gene>
    <name evidence="1" type="ORF">G1H10_28410</name>
</gene>